<dbReference type="InterPro" id="IPR027477">
    <property type="entry name" value="Succ_DH/fumarate_Rdtase_cat_sf"/>
</dbReference>
<comment type="cofactor">
    <cofactor evidence="1">
        <name>FAD</name>
        <dbReference type="ChEBI" id="CHEBI:57692"/>
    </cofactor>
</comment>
<dbReference type="Gene3D" id="3.90.700.10">
    <property type="entry name" value="Succinate dehydrogenase/fumarate reductase flavoprotein, catalytic domain"/>
    <property type="match status" value="1"/>
</dbReference>
<organism evidence="6 7">
    <name type="scientific">Nocardia neocaledoniensis</name>
    <dbReference type="NCBI Taxonomy" id="236511"/>
    <lineage>
        <taxon>Bacteria</taxon>
        <taxon>Bacillati</taxon>
        <taxon>Actinomycetota</taxon>
        <taxon>Actinomycetes</taxon>
        <taxon>Mycobacteriales</taxon>
        <taxon>Nocardiaceae</taxon>
        <taxon>Nocardia</taxon>
    </lineage>
</organism>
<evidence type="ECO:0000256" key="4">
    <source>
        <dbReference type="ARBA" id="ARBA00023002"/>
    </source>
</evidence>
<dbReference type="PANTHER" id="PTHR43400">
    <property type="entry name" value="FUMARATE REDUCTASE"/>
    <property type="match status" value="1"/>
</dbReference>
<keyword evidence="2" id="KW-0285">Flavoprotein</keyword>
<feature type="domain" description="FAD-dependent oxidoreductase 2 FAD-binding" evidence="5">
    <location>
        <begin position="39"/>
        <end position="481"/>
    </location>
</feature>
<dbReference type="EMBL" id="QGTL01000005">
    <property type="protein sequence ID" value="PWV74989.1"/>
    <property type="molecule type" value="Genomic_DNA"/>
</dbReference>
<dbReference type="PRINTS" id="PR00411">
    <property type="entry name" value="PNDRDTASEI"/>
</dbReference>
<dbReference type="GO" id="GO:0008202">
    <property type="term" value="P:steroid metabolic process"/>
    <property type="evidence" value="ECO:0007669"/>
    <property type="project" value="UniProtKB-ARBA"/>
</dbReference>
<evidence type="ECO:0000259" key="5">
    <source>
        <dbReference type="Pfam" id="PF00890"/>
    </source>
</evidence>
<proteinExistence type="predicted"/>
<evidence type="ECO:0000313" key="7">
    <source>
        <dbReference type="Proteomes" id="UP000246410"/>
    </source>
</evidence>
<dbReference type="InterPro" id="IPR036188">
    <property type="entry name" value="FAD/NAD-bd_sf"/>
</dbReference>
<dbReference type="SUPFAM" id="SSF51905">
    <property type="entry name" value="FAD/NAD(P)-binding domain"/>
    <property type="match status" value="1"/>
</dbReference>
<evidence type="ECO:0000256" key="3">
    <source>
        <dbReference type="ARBA" id="ARBA00022827"/>
    </source>
</evidence>
<dbReference type="GO" id="GO:0033765">
    <property type="term" value="F:steroid dehydrogenase activity, acting on the CH-CH group of donors"/>
    <property type="evidence" value="ECO:0007669"/>
    <property type="project" value="UniProtKB-ARBA"/>
</dbReference>
<evidence type="ECO:0000313" key="6">
    <source>
        <dbReference type="EMBL" id="PWV74989.1"/>
    </source>
</evidence>
<dbReference type="PRINTS" id="PR00368">
    <property type="entry name" value="FADPNR"/>
</dbReference>
<comment type="caution">
    <text evidence="6">The sequence shown here is derived from an EMBL/GenBank/DDBJ whole genome shotgun (WGS) entry which is preliminary data.</text>
</comment>
<gene>
    <name evidence="6" type="ORF">DFR69_10555</name>
</gene>
<dbReference type="Pfam" id="PF00890">
    <property type="entry name" value="FAD_binding_2"/>
    <property type="match status" value="1"/>
</dbReference>
<evidence type="ECO:0000256" key="1">
    <source>
        <dbReference type="ARBA" id="ARBA00001974"/>
    </source>
</evidence>
<dbReference type="AlphaFoldDB" id="A0A317NIC0"/>
<dbReference type="Gene3D" id="3.50.50.60">
    <property type="entry name" value="FAD/NAD(P)-binding domain"/>
    <property type="match status" value="1"/>
</dbReference>
<dbReference type="SUPFAM" id="SSF56425">
    <property type="entry name" value="Succinate dehydrogenase/fumarate reductase flavoprotein, catalytic domain"/>
    <property type="match status" value="1"/>
</dbReference>
<dbReference type="InterPro" id="IPR050315">
    <property type="entry name" value="FAD-oxidoreductase_2"/>
</dbReference>
<name>A0A317NIC0_9NOCA</name>
<accession>A0A317NIC0</accession>
<keyword evidence="4" id="KW-0560">Oxidoreductase</keyword>
<keyword evidence="7" id="KW-1185">Reference proteome</keyword>
<protein>
    <submittedName>
        <fullName evidence="6">Succinate dehydrogenase/fumarate reductase flavoprotein subunit</fullName>
    </submittedName>
</protein>
<evidence type="ECO:0000256" key="2">
    <source>
        <dbReference type="ARBA" id="ARBA00022630"/>
    </source>
</evidence>
<dbReference type="PANTHER" id="PTHR43400:SF10">
    <property type="entry name" value="3-OXOSTEROID 1-DEHYDROGENASE"/>
    <property type="match status" value="1"/>
</dbReference>
<sequence>MRRTRAVGRPGTLAVFREDITGPERGFAMGAVRFDEEFDVVVLGAGAAGAAAALSAHAAGARVVVLEKADPATAGGNTRVSGAGWFINRDPERAAVFLRSLCGPFPVAEDVVEAWARETALNSTWLRELGAEVGASAQYHTEAEYLGLDGSDCYAGMDTVGARMGNFLLYDFLLGALTDRGIEVRFRTPATELLAESGGVTGVQTGDGRRIRAQGGVVLATGGFAANPRMVRDHLGLSDAPIWGSPHSTGDGHRMAQRLGADLWHMGNMMTITGVRIDAGPGAFLALWAAHHYLFVGADGLRFVDETAENRHGHIYRNGELELFPQRRFHLNFDERMRAAGPLSPSREVLPVGWKLLMEDFSWSADNSAEIDRGLIRRADSLAELAELIDVEPATLERTVARYNKACEAGHDDSFGRSPRTLAPVSQPPFYVLEVAPLLGWSNGGPRRDGRARVLDVDGAAIAGLYAAGEVSSTYSWAKDGGFHIADALAFGRVAGREAADRADAARFA</sequence>
<dbReference type="Proteomes" id="UP000246410">
    <property type="component" value="Unassembled WGS sequence"/>
</dbReference>
<keyword evidence="3" id="KW-0274">FAD</keyword>
<dbReference type="InterPro" id="IPR003953">
    <property type="entry name" value="FAD-dep_OxRdtase_2_FAD-bd"/>
</dbReference>
<reference evidence="6 7" key="1">
    <citation type="submission" date="2018-05" db="EMBL/GenBank/DDBJ databases">
        <title>Genomic Encyclopedia of Type Strains, Phase IV (KMG-IV): sequencing the most valuable type-strain genomes for metagenomic binning, comparative biology and taxonomic classification.</title>
        <authorList>
            <person name="Goeker M."/>
        </authorList>
    </citation>
    <scope>NUCLEOTIDE SEQUENCE [LARGE SCALE GENOMIC DNA]</scope>
    <source>
        <strain evidence="6 7">DSM 44717</strain>
    </source>
</reference>